<protein>
    <recommendedName>
        <fullName evidence="5">DUF2243 domain-containing protein</fullName>
    </recommendedName>
</protein>
<dbReference type="OrthoDB" id="5190099at2"/>
<keyword evidence="4" id="KW-1185">Reference proteome</keyword>
<accession>A0A3Q9J067</accession>
<feature type="transmembrane region" description="Helical" evidence="2">
    <location>
        <begin position="71"/>
        <end position="90"/>
    </location>
</feature>
<name>A0A3Q9J067_9MICO</name>
<evidence type="ECO:0000256" key="2">
    <source>
        <dbReference type="SAM" id="Phobius"/>
    </source>
</evidence>
<evidence type="ECO:0000313" key="4">
    <source>
        <dbReference type="Proteomes" id="UP000276888"/>
    </source>
</evidence>
<evidence type="ECO:0000313" key="3">
    <source>
        <dbReference type="EMBL" id="AZS37114.1"/>
    </source>
</evidence>
<organism evidence="3 4">
    <name type="scientific">Microbacterium lemovicicum</name>
    <dbReference type="NCBI Taxonomy" id="1072463"/>
    <lineage>
        <taxon>Bacteria</taxon>
        <taxon>Bacillati</taxon>
        <taxon>Actinomycetota</taxon>
        <taxon>Actinomycetes</taxon>
        <taxon>Micrococcales</taxon>
        <taxon>Microbacteriaceae</taxon>
        <taxon>Microbacterium</taxon>
    </lineage>
</organism>
<feature type="transmembrane region" description="Helical" evidence="2">
    <location>
        <begin position="97"/>
        <end position="115"/>
    </location>
</feature>
<proteinExistence type="predicted"/>
<gene>
    <name evidence="3" type="ORF">CVS47_01742</name>
</gene>
<dbReference type="Proteomes" id="UP000276888">
    <property type="component" value="Chromosome"/>
</dbReference>
<feature type="compositionally biased region" description="Basic and acidic residues" evidence="1">
    <location>
        <begin position="10"/>
        <end position="22"/>
    </location>
</feature>
<keyword evidence="2" id="KW-0812">Transmembrane</keyword>
<dbReference type="InterPro" id="IPR018719">
    <property type="entry name" value="DUF2243_membrane"/>
</dbReference>
<dbReference type="Pfam" id="PF10002">
    <property type="entry name" value="DUF2243"/>
    <property type="match status" value="1"/>
</dbReference>
<feature type="region of interest" description="Disordered" evidence="1">
    <location>
        <begin position="1"/>
        <end position="23"/>
    </location>
</feature>
<dbReference type="EMBL" id="CP031423">
    <property type="protein sequence ID" value="AZS37114.1"/>
    <property type="molecule type" value="Genomic_DNA"/>
</dbReference>
<keyword evidence="2" id="KW-0472">Membrane</keyword>
<feature type="transmembrane region" description="Helical" evidence="2">
    <location>
        <begin position="135"/>
        <end position="158"/>
    </location>
</feature>
<dbReference type="AlphaFoldDB" id="A0A3Q9J067"/>
<reference evidence="3 4" key="1">
    <citation type="submission" date="2018-08" db="EMBL/GenBank/DDBJ databases">
        <title>Microbacterium lemovicicum sp. nov., a bacterium isolated from a natural uranium-rich soil.</title>
        <authorList>
            <person name="ORTET P."/>
        </authorList>
    </citation>
    <scope>NUCLEOTIDE SEQUENCE [LARGE SCALE GENOMIC DNA]</scope>
    <source>
        <strain evidence="3 4">Viu22</strain>
    </source>
</reference>
<evidence type="ECO:0000256" key="1">
    <source>
        <dbReference type="SAM" id="MobiDB-lite"/>
    </source>
</evidence>
<evidence type="ECO:0008006" key="5">
    <source>
        <dbReference type="Google" id="ProtNLM"/>
    </source>
</evidence>
<sequence length="172" mass="19196">MSASSSTATPDDRPSSERERPRHASRNAWSGILFGVGLVAFIDETVFHQLLRWHHFYDRAGTQVGLISDGIFHAVSWFATIGGLFLLADLRRRDGLSWLRWSGGVLAGAGAFQLYDGLVQHKLWRIHQIRAVDDLLAYDIVWNVVATVLLVAGVVLLIRTGSAPRRCDTTEW</sequence>
<feature type="transmembrane region" description="Helical" evidence="2">
    <location>
        <begin position="28"/>
        <end position="51"/>
    </location>
</feature>
<dbReference type="RefSeq" id="WP_127095725.1">
    <property type="nucleotide sequence ID" value="NZ_CP031423.1"/>
</dbReference>
<keyword evidence="2" id="KW-1133">Transmembrane helix</keyword>
<dbReference type="KEGG" id="mlv:CVS47_01742"/>